<evidence type="ECO:0000256" key="2">
    <source>
        <dbReference type="PROSITE-ProRule" id="PRU00335"/>
    </source>
</evidence>
<dbReference type="RefSeq" id="WP_394821559.1">
    <property type="nucleotide sequence ID" value="NZ_CP089984.1"/>
</dbReference>
<dbReference type="PRINTS" id="PR00455">
    <property type="entry name" value="HTHTETR"/>
</dbReference>
<keyword evidence="1 2" id="KW-0238">DNA-binding</keyword>
<dbReference type="InterPro" id="IPR036271">
    <property type="entry name" value="Tet_transcr_reg_TetR-rel_C_sf"/>
</dbReference>
<evidence type="ECO:0000313" key="5">
    <source>
        <dbReference type="Proteomes" id="UP001370348"/>
    </source>
</evidence>
<dbReference type="Gene3D" id="1.10.357.10">
    <property type="entry name" value="Tetracycline Repressor, domain 2"/>
    <property type="match status" value="1"/>
</dbReference>
<reference evidence="4 5" key="1">
    <citation type="submission" date="2021-12" db="EMBL/GenBank/DDBJ databases">
        <title>Discovery of the Pendulisporaceae a myxobacterial family with distinct sporulation behavior and unique specialized metabolism.</title>
        <authorList>
            <person name="Garcia R."/>
            <person name="Popoff A."/>
            <person name="Bader C.D."/>
            <person name="Loehr J."/>
            <person name="Walesch S."/>
            <person name="Walt C."/>
            <person name="Boldt J."/>
            <person name="Bunk B."/>
            <person name="Haeckl F.J.F.P.J."/>
            <person name="Gunesch A.P."/>
            <person name="Birkelbach J."/>
            <person name="Nuebel U."/>
            <person name="Pietschmann T."/>
            <person name="Bach T."/>
            <person name="Mueller R."/>
        </authorList>
    </citation>
    <scope>NUCLEOTIDE SEQUENCE [LARGE SCALE GENOMIC DNA]</scope>
    <source>
        <strain evidence="4 5">MSr11954</strain>
    </source>
</reference>
<dbReference type="InterPro" id="IPR001647">
    <property type="entry name" value="HTH_TetR"/>
</dbReference>
<evidence type="ECO:0000313" key="4">
    <source>
        <dbReference type="EMBL" id="WXB11943.1"/>
    </source>
</evidence>
<protein>
    <submittedName>
        <fullName evidence="4">TetR/AcrR family transcriptional regulator</fullName>
    </submittedName>
</protein>
<feature type="DNA-binding region" description="H-T-H motif" evidence="2">
    <location>
        <begin position="29"/>
        <end position="48"/>
    </location>
</feature>
<dbReference type="PANTHER" id="PTHR30055:SF187">
    <property type="entry name" value="TRANSCRIPTIONAL REGULATORY PROTEIN"/>
    <property type="match status" value="1"/>
</dbReference>
<dbReference type="PANTHER" id="PTHR30055">
    <property type="entry name" value="HTH-TYPE TRANSCRIPTIONAL REGULATOR RUTR"/>
    <property type="match status" value="1"/>
</dbReference>
<name>A0ABZ2LM03_9BACT</name>
<feature type="domain" description="HTH tetR-type" evidence="3">
    <location>
        <begin position="6"/>
        <end position="66"/>
    </location>
</feature>
<organism evidence="4 5">
    <name type="scientific">Pendulispora albinea</name>
    <dbReference type="NCBI Taxonomy" id="2741071"/>
    <lineage>
        <taxon>Bacteria</taxon>
        <taxon>Pseudomonadati</taxon>
        <taxon>Myxococcota</taxon>
        <taxon>Myxococcia</taxon>
        <taxon>Myxococcales</taxon>
        <taxon>Sorangiineae</taxon>
        <taxon>Pendulisporaceae</taxon>
        <taxon>Pendulispora</taxon>
    </lineage>
</organism>
<accession>A0ABZ2LM03</accession>
<dbReference type="InterPro" id="IPR050109">
    <property type="entry name" value="HTH-type_TetR-like_transc_reg"/>
</dbReference>
<dbReference type="InterPro" id="IPR009057">
    <property type="entry name" value="Homeodomain-like_sf"/>
</dbReference>
<gene>
    <name evidence="4" type="ORF">LZC94_29310</name>
</gene>
<dbReference type="PROSITE" id="PS50977">
    <property type="entry name" value="HTH_TETR_2"/>
    <property type="match status" value="1"/>
</dbReference>
<dbReference type="SUPFAM" id="SSF46689">
    <property type="entry name" value="Homeodomain-like"/>
    <property type="match status" value="1"/>
</dbReference>
<proteinExistence type="predicted"/>
<dbReference type="EMBL" id="CP089984">
    <property type="protein sequence ID" value="WXB11943.1"/>
    <property type="molecule type" value="Genomic_DNA"/>
</dbReference>
<evidence type="ECO:0000259" key="3">
    <source>
        <dbReference type="PROSITE" id="PS50977"/>
    </source>
</evidence>
<dbReference type="Pfam" id="PF00440">
    <property type="entry name" value="TetR_N"/>
    <property type="match status" value="1"/>
</dbReference>
<dbReference type="Proteomes" id="UP001370348">
    <property type="component" value="Chromosome"/>
</dbReference>
<dbReference type="SUPFAM" id="SSF48498">
    <property type="entry name" value="Tetracyclin repressor-like, C-terminal domain"/>
    <property type="match status" value="1"/>
</dbReference>
<keyword evidence="5" id="KW-1185">Reference proteome</keyword>
<evidence type="ECO:0000256" key="1">
    <source>
        <dbReference type="ARBA" id="ARBA00023125"/>
    </source>
</evidence>
<sequence>MTSPRRDRRSEILDAALRCFVERGIAATTIADIRERAGATTGSVYHVFPSKDAIVGALYVDRLRSYQSDLLARASRHRTARAFIRGITLHYLEWVEAEPDAARFLFDARRTEAIAAVAAEIAEANRESFAAMRRSIDHFAAKGDLQDLPMDIFIAVVIGPAAAYARHWLEKESRTEMHRARALLADLAWASVQTKNERNEENEP</sequence>